<proteinExistence type="predicted"/>
<name>A0A9Q1EAY4_SYNKA</name>
<sequence>MIIIILIIIIIIIMTIVISTKTFYLGQVGAISLHYLRRRRRNQNKQLRSVLKDRIEKGEPGLFTALQVEIPQVEWEGRGDAVAA</sequence>
<comment type="caution">
    <text evidence="2">The sequence shown here is derived from an EMBL/GenBank/DDBJ whole genome shotgun (WGS) entry which is preliminary data.</text>
</comment>
<dbReference type="EMBL" id="JAINUF010000020">
    <property type="protein sequence ID" value="KAJ8335508.1"/>
    <property type="molecule type" value="Genomic_DNA"/>
</dbReference>
<organism evidence="2 3">
    <name type="scientific">Synaphobranchus kaupii</name>
    <name type="common">Kaup's arrowtooth eel</name>
    <dbReference type="NCBI Taxonomy" id="118154"/>
    <lineage>
        <taxon>Eukaryota</taxon>
        <taxon>Metazoa</taxon>
        <taxon>Chordata</taxon>
        <taxon>Craniata</taxon>
        <taxon>Vertebrata</taxon>
        <taxon>Euteleostomi</taxon>
        <taxon>Actinopterygii</taxon>
        <taxon>Neopterygii</taxon>
        <taxon>Teleostei</taxon>
        <taxon>Anguilliformes</taxon>
        <taxon>Synaphobranchidae</taxon>
        <taxon>Synaphobranchus</taxon>
    </lineage>
</organism>
<dbReference type="Proteomes" id="UP001152622">
    <property type="component" value="Chromosome 20"/>
</dbReference>
<evidence type="ECO:0000313" key="2">
    <source>
        <dbReference type="EMBL" id="KAJ8335508.1"/>
    </source>
</evidence>
<evidence type="ECO:0000256" key="1">
    <source>
        <dbReference type="SAM" id="Phobius"/>
    </source>
</evidence>
<keyword evidence="1" id="KW-0472">Membrane</keyword>
<protein>
    <submittedName>
        <fullName evidence="2">Uncharacterized protein</fullName>
    </submittedName>
</protein>
<dbReference type="AlphaFoldDB" id="A0A9Q1EAY4"/>
<accession>A0A9Q1EAY4</accession>
<feature type="transmembrane region" description="Helical" evidence="1">
    <location>
        <begin position="6"/>
        <end position="36"/>
    </location>
</feature>
<keyword evidence="1" id="KW-1133">Transmembrane helix</keyword>
<keyword evidence="1" id="KW-0812">Transmembrane</keyword>
<reference evidence="2" key="1">
    <citation type="journal article" date="2023" name="Science">
        <title>Genome structures resolve the early diversification of teleost fishes.</title>
        <authorList>
            <person name="Parey E."/>
            <person name="Louis A."/>
            <person name="Montfort J."/>
            <person name="Bouchez O."/>
            <person name="Roques C."/>
            <person name="Iampietro C."/>
            <person name="Lluch J."/>
            <person name="Castinel A."/>
            <person name="Donnadieu C."/>
            <person name="Desvignes T."/>
            <person name="Floi Bucao C."/>
            <person name="Jouanno E."/>
            <person name="Wen M."/>
            <person name="Mejri S."/>
            <person name="Dirks R."/>
            <person name="Jansen H."/>
            <person name="Henkel C."/>
            <person name="Chen W.J."/>
            <person name="Zahm M."/>
            <person name="Cabau C."/>
            <person name="Klopp C."/>
            <person name="Thompson A.W."/>
            <person name="Robinson-Rechavi M."/>
            <person name="Braasch I."/>
            <person name="Lecointre G."/>
            <person name="Bobe J."/>
            <person name="Postlethwait J.H."/>
            <person name="Berthelot C."/>
            <person name="Roest Crollius H."/>
            <person name="Guiguen Y."/>
        </authorList>
    </citation>
    <scope>NUCLEOTIDE SEQUENCE</scope>
    <source>
        <strain evidence="2">WJC10195</strain>
    </source>
</reference>
<gene>
    <name evidence="2" type="ORF">SKAU_G00388500</name>
</gene>
<evidence type="ECO:0000313" key="3">
    <source>
        <dbReference type="Proteomes" id="UP001152622"/>
    </source>
</evidence>
<keyword evidence="3" id="KW-1185">Reference proteome</keyword>